<evidence type="ECO:0000313" key="4">
    <source>
        <dbReference type="EMBL" id="SMO42656.1"/>
    </source>
</evidence>
<dbReference type="GO" id="GO:0009073">
    <property type="term" value="P:aromatic amino acid family biosynthetic process"/>
    <property type="evidence" value="ECO:0007669"/>
    <property type="project" value="UniProtKB-UniRule"/>
</dbReference>
<dbReference type="UniPathway" id="UPA00120">
    <property type="reaction ID" value="UER00203"/>
</dbReference>
<comment type="catalytic activity">
    <reaction evidence="3">
        <text>chorismate = prephenate</text>
        <dbReference type="Rhea" id="RHEA:13897"/>
        <dbReference type="ChEBI" id="CHEBI:29748"/>
        <dbReference type="ChEBI" id="CHEBI:29934"/>
        <dbReference type="EC" id="5.4.99.5"/>
    </reaction>
</comment>
<dbReference type="OrthoDB" id="9802232at2"/>
<dbReference type="PIRSF" id="PIRSF005965">
    <property type="entry name" value="Chor_mut_AroH"/>
    <property type="match status" value="1"/>
</dbReference>
<feature type="binding site" evidence="2">
    <location>
        <position position="7"/>
    </location>
    <ligand>
        <name>prephenate</name>
        <dbReference type="ChEBI" id="CHEBI:29934"/>
    </ligand>
</feature>
<keyword evidence="2 3" id="KW-0028">Amino-acid biosynthesis</keyword>
<sequence length="122" mass="13749">MSVRGIRGAITVSVNEEEPILEATRKLLREIVDRNHVQPEEIVSVFITMSPDLDATFPARAIRIMPGWEAVPLMCATEIDVPGALERCIRLLILVNTELQANEIHHAYLGEARRLRPDLAER</sequence>
<evidence type="ECO:0000256" key="3">
    <source>
        <dbReference type="PROSITE-ProRule" id="PRU00514"/>
    </source>
</evidence>
<keyword evidence="5" id="KW-1185">Reference proteome</keyword>
<dbReference type="EMBL" id="FXTI01000001">
    <property type="protein sequence ID" value="SMO42656.1"/>
    <property type="molecule type" value="Genomic_DNA"/>
</dbReference>
<dbReference type="PANTHER" id="PTHR21164">
    <property type="entry name" value="CHORISMATE MUTASE"/>
    <property type="match status" value="1"/>
</dbReference>
<organism evidence="4 5">
    <name type="scientific">Melghirimyces algeriensis</name>
    <dbReference type="NCBI Taxonomy" id="910412"/>
    <lineage>
        <taxon>Bacteria</taxon>
        <taxon>Bacillati</taxon>
        <taxon>Bacillota</taxon>
        <taxon>Bacilli</taxon>
        <taxon>Bacillales</taxon>
        <taxon>Thermoactinomycetaceae</taxon>
        <taxon>Melghirimyces</taxon>
    </lineage>
</organism>
<dbReference type="Proteomes" id="UP000315636">
    <property type="component" value="Unassembled WGS sequence"/>
</dbReference>
<dbReference type="PROSITE" id="PS51167">
    <property type="entry name" value="CHORISMATE_MUT_1"/>
    <property type="match status" value="1"/>
</dbReference>
<dbReference type="GO" id="GO:0004106">
    <property type="term" value="F:chorismate mutase activity"/>
    <property type="evidence" value="ECO:0007669"/>
    <property type="project" value="UniProtKB-UniRule"/>
</dbReference>
<evidence type="ECO:0000313" key="5">
    <source>
        <dbReference type="Proteomes" id="UP000315636"/>
    </source>
</evidence>
<accession>A0A521B6F7</accession>
<dbReference type="PANTHER" id="PTHR21164:SF0">
    <property type="entry name" value="CHORISMATE MUTASE AROH"/>
    <property type="match status" value="1"/>
</dbReference>
<dbReference type="Pfam" id="PF07736">
    <property type="entry name" value="CM_1"/>
    <property type="match status" value="1"/>
</dbReference>
<feature type="binding site" evidence="2">
    <location>
        <position position="90"/>
    </location>
    <ligand>
        <name>prephenate</name>
        <dbReference type="ChEBI" id="CHEBI:29934"/>
    </ligand>
</feature>
<keyword evidence="3" id="KW-0413">Isomerase</keyword>
<dbReference type="EC" id="5.4.99.5" evidence="1 3"/>
<evidence type="ECO:0000256" key="1">
    <source>
        <dbReference type="NCBIfam" id="TIGR01796"/>
    </source>
</evidence>
<name>A0A521B6F7_9BACL</name>
<dbReference type="Gene3D" id="3.30.1330.40">
    <property type="entry name" value="RutC-like"/>
    <property type="match status" value="1"/>
</dbReference>
<dbReference type="GO" id="GO:0046417">
    <property type="term" value="P:chorismate metabolic process"/>
    <property type="evidence" value="ECO:0007669"/>
    <property type="project" value="TreeGrafter"/>
</dbReference>
<dbReference type="RefSeq" id="WP_142504231.1">
    <property type="nucleotide sequence ID" value="NZ_FXTI01000001.1"/>
</dbReference>
<reference evidence="4 5" key="1">
    <citation type="submission" date="2017-05" db="EMBL/GenBank/DDBJ databases">
        <authorList>
            <person name="Varghese N."/>
            <person name="Submissions S."/>
        </authorList>
    </citation>
    <scope>NUCLEOTIDE SEQUENCE [LARGE SCALE GENOMIC DNA]</scope>
    <source>
        <strain evidence="4 5">DSM 45474</strain>
    </source>
</reference>
<dbReference type="GO" id="GO:0008652">
    <property type="term" value="P:amino acid biosynthetic process"/>
    <property type="evidence" value="ECO:0007669"/>
    <property type="project" value="UniProtKB-UniRule"/>
</dbReference>
<feature type="binding site" evidence="2">
    <location>
        <position position="108"/>
    </location>
    <ligand>
        <name>prephenate</name>
        <dbReference type="ChEBI" id="CHEBI:29934"/>
    </ligand>
</feature>
<dbReference type="InterPro" id="IPR035959">
    <property type="entry name" value="RutC-like_sf"/>
</dbReference>
<dbReference type="NCBIfam" id="TIGR01796">
    <property type="entry name" value="CM_mono_aroH"/>
    <property type="match status" value="1"/>
</dbReference>
<dbReference type="SUPFAM" id="SSF55298">
    <property type="entry name" value="YjgF-like"/>
    <property type="match status" value="1"/>
</dbReference>
<proteinExistence type="predicted"/>
<dbReference type="InterPro" id="IPR008243">
    <property type="entry name" value="Chorismate_mutase_AroH"/>
</dbReference>
<dbReference type="AlphaFoldDB" id="A0A521B6F7"/>
<dbReference type="CDD" id="cd02185">
    <property type="entry name" value="AroH"/>
    <property type="match status" value="1"/>
</dbReference>
<protein>
    <recommendedName>
        <fullName evidence="1 3">chorismate mutase</fullName>
        <ecNumber evidence="1 3">5.4.99.5</ecNumber>
    </recommendedName>
</protein>
<gene>
    <name evidence="4" type="ORF">SAMN06264849_101575</name>
</gene>
<evidence type="ECO:0000256" key="2">
    <source>
        <dbReference type="PIRSR" id="PIRSR005965-1"/>
    </source>
</evidence>
<keyword evidence="2 3" id="KW-0057">Aromatic amino acid biosynthesis</keyword>